<evidence type="ECO:0000313" key="2">
    <source>
        <dbReference type="EMBL" id="BAE57205.1"/>
    </source>
</evidence>
<gene>
    <name evidence="2" type="ORF">AO090001000715</name>
</gene>
<dbReference type="EMBL" id="AP007154">
    <property type="protein sequence ID" value="BAE57205.1"/>
    <property type="molecule type" value="Genomic_DNA"/>
</dbReference>
<proteinExistence type="predicted"/>
<name>Q2UML0_ASPOR</name>
<dbReference type="STRING" id="510516.Q2UML0"/>
<feature type="compositionally biased region" description="Basic and acidic residues" evidence="1">
    <location>
        <begin position="86"/>
        <end position="97"/>
    </location>
</feature>
<dbReference type="GeneID" id="5991178"/>
<feature type="compositionally biased region" description="Polar residues" evidence="1">
    <location>
        <begin position="69"/>
        <end position="79"/>
    </location>
</feature>
<dbReference type="EMBL" id="BA000050">
    <property type="protein sequence ID" value="BAE57205.1"/>
    <property type="molecule type" value="Genomic_DNA"/>
</dbReference>
<dbReference type="KEGG" id="aor:AO090001000715"/>
<feature type="region of interest" description="Disordered" evidence="1">
    <location>
        <begin position="1"/>
        <end position="188"/>
    </location>
</feature>
<evidence type="ECO:0000256" key="1">
    <source>
        <dbReference type="SAM" id="MobiDB-lite"/>
    </source>
</evidence>
<reference evidence="2 3" key="1">
    <citation type="journal article" date="2005" name="Nature">
        <title>Genome sequencing and analysis of Aspergillus oryzae.</title>
        <authorList>
            <person name="Machida M."/>
            <person name="Asai K."/>
            <person name="Sano M."/>
            <person name="Tanaka T."/>
            <person name="Kumagai T."/>
            <person name="Terai G."/>
            <person name="Kusumoto K."/>
            <person name="Arima T."/>
            <person name="Akita O."/>
            <person name="Kashiwagi Y."/>
            <person name="Abe K."/>
            <person name="Gomi K."/>
            <person name="Horiuchi H."/>
            <person name="Kitamoto K."/>
            <person name="Kobayashi T."/>
            <person name="Takeuchi M."/>
            <person name="Denning D.W."/>
            <person name="Galagan J.E."/>
            <person name="Nierman W.C."/>
            <person name="Yu J."/>
            <person name="Archer D.B."/>
            <person name="Bennett J.W."/>
            <person name="Bhatnagar D."/>
            <person name="Cleveland T.E."/>
            <person name="Fedorova N.D."/>
            <person name="Gotoh O."/>
            <person name="Horikawa H."/>
            <person name="Hosoyama A."/>
            <person name="Ichinomiya M."/>
            <person name="Igarashi R."/>
            <person name="Iwashita K."/>
            <person name="Juvvadi P.R."/>
            <person name="Kato M."/>
            <person name="Kato Y."/>
            <person name="Kin T."/>
            <person name="Kokubun A."/>
            <person name="Maeda H."/>
            <person name="Maeyama N."/>
            <person name="Maruyama J."/>
            <person name="Nagasaki H."/>
            <person name="Nakajima T."/>
            <person name="Oda K."/>
            <person name="Okada K."/>
            <person name="Paulsen I."/>
            <person name="Sakamoto K."/>
            <person name="Sawano T."/>
            <person name="Takahashi M."/>
            <person name="Takase K."/>
            <person name="Terabayashi Y."/>
            <person name="Wortman J."/>
            <person name="Yamada O."/>
            <person name="Yamagata Y."/>
            <person name="Anazawa H."/>
            <person name="Hata Y."/>
            <person name="Koide Y."/>
            <person name="Komori T."/>
            <person name="Koyama Y."/>
            <person name="Minetoki T."/>
            <person name="Suharnan S."/>
            <person name="Tanaka A."/>
            <person name="Isono K."/>
            <person name="Kuhara S."/>
            <person name="Ogasawara N."/>
            <person name="Kikuchi H."/>
        </authorList>
    </citation>
    <scope>NUCLEOTIDE SEQUENCE [LARGE SCALE GENOMIC DNA]</scope>
    <source>
        <strain evidence="3">ATCC 42149 / RIB 40</strain>
    </source>
</reference>
<keyword evidence="3" id="KW-1185">Reference proteome</keyword>
<evidence type="ECO:0000313" key="3">
    <source>
        <dbReference type="Proteomes" id="UP000006564"/>
    </source>
</evidence>
<feature type="compositionally biased region" description="Polar residues" evidence="1">
    <location>
        <begin position="116"/>
        <end position="125"/>
    </location>
</feature>
<sequence>MVAAEKEAPVAQNSYASPPTFQTDDVVAKEVNSASVPQPAVSLVSPPTSLADETDVLQDHADAEGEHSTVLQTPTSNARHSSRQPRHVDRYMPEVHVVKPSKSSVHTPNARRPSFGASSTSTHRTTPGPSSGSKKSSSRPSSSHAKTPTADKKIDRHATLTSPGQTSKHMKRERTTGADGEPDAESMRLIRELQEQEFGLRKRATRA</sequence>
<dbReference type="Proteomes" id="UP000006564">
    <property type="component" value="Chromosome 2"/>
</dbReference>
<organism evidence="2 3">
    <name type="scientific">Aspergillus oryzae (strain ATCC 42149 / RIB 40)</name>
    <name type="common">Yellow koji mold</name>
    <dbReference type="NCBI Taxonomy" id="510516"/>
    <lineage>
        <taxon>Eukaryota</taxon>
        <taxon>Fungi</taxon>
        <taxon>Dikarya</taxon>
        <taxon>Ascomycota</taxon>
        <taxon>Pezizomycotina</taxon>
        <taxon>Eurotiomycetes</taxon>
        <taxon>Eurotiomycetidae</taxon>
        <taxon>Eurotiales</taxon>
        <taxon>Aspergillaceae</taxon>
        <taxon>Aspergillus</taxon>
        <taxon>Aspergillus subgen. Circumdati</taxon>
    </lineage>
</organism>
<feature type="compositionally biased region" description="Polar residues" evidence="1">
    <location>
        <begin position="11"/>
        <end position="23"/>
    </location>
</feature>
<accession>Q2UML0</accession>
<feature type="compositionally biased region" description="Low complexity" evidence="1">
    <location>
        <begin position="127"/>
        <end position="143"/>
    </location>
</feature>
<feature type="compositionally biased region" description="Basic and acidic residues" evidence="1">
    <location>
        <begin position="149"/>
        <end position="158"/>
    </location>
</feature>
<feature type="compositionally biased region" description="Basic and acidic residues" evidence="1">
    <location>
        <begin position="57"/>
        <end position="67"/>
    </location>
</feature>
<dbReference type="AlphaFoldDB" id="Q2UML0"/>
<dbReference type="HOGENOM" id="CLU_1326118_0_0_1"/>
<dbReference type="RefSeq" id="XP_023089775.1">
    <property type="nucleotide sequence ID" value="XM_023234672.1"/>
</dbReference>
<protein>
    <submittedName>
        <fullName evidence="2">DNA, SC001</fullName>
    </submittedName>
</protein>